<organism evidence="1 2">
    <name type="scientific">Candidatus Nealsonbacteria bacterium RBG_13_37_56</name>
    <dbReference type="NCBI Taxonomy" id="1801661"/>
    <lineage>
        <taxon>Bacteria</taxon>
        <taxon>Candidatus Nealsoniibacteriota</taxon>
    </lineage>
</organism>
<reference evidence="1 2" key="1">
    <citation type="journal article" date="2016" name="Nat. Commun.">
        <title>Thousands of microbial genomes shed light on interconnected biogeochemical processes in an aquifer system.</title>
        <authorList>
            <person name="Anantharaman K."/>
            <person name="Brown C.T."/>
            <person name="Hug L.A."/>
            <person name="Sharon I."/>
            <person name="Castelle C.J."/>
            <person name="Probst A.J."/>
            <person name="Thomas B.C."/>
            <person name="Singh A."/>
            <person name="Wilkins M.J."/>
            <person name="Karaoz U."/>
            <person name="Brodie E.L."/>
            <person name="Williams K.H."/>
            <person name="Hubbard S.S."/>
            <person name="Banfield J.F."/>
        </authorList>
    </citation>
    <scope>NUCLEOTIDE SEQUENCE [LARGE SCALE GENOMIC DNA]</scope>
</reference>
<evidence type="ECO:0000313" key="1">
    <source>
        <dbReference type="EMBL" id="OGZ17846.1"/>
    </source>
</evidence>
<name>A0A1G2DWE8_9BACT</name>
<protein>
    <submittedName>
        <fullName evidence="1">Uncharacterized protein</fullName>
    </submittedName>
</protein>
<sequence>MEFSREKIIEYSKKYDLSKKETSDELTEKELREWFKKHRFLDKERLLKILNWKLAIKLPLKKAKEQNRNEHIQKITKIAFSFQIGEERIKLLLSPNIVGVGYPVASAILHFAFPNKYPILDFRVIWSLGWEQPRNYTFDFWQKYCRKLNKLAKQYKVSLRDLDKGLWYYSKENQK</sequence>
<evidence type="ECO:0000313" key="2">
    <source>
        <dbReference type="Proteomes" id="UP000178893"/>
    </source>
</evidence>
<dbReference type="Proteomes" id="UP000178893">
    <property type="component" value="Unassembled WGS sequence"/>
</dbReference>
<proteinExistence type="predicted"/>
<gene>
    <name evidence="1" type="ORF">A2V72_00715</name>
</gene>
<dbReference type="AlphaFoldDB" id="A0A1G2DWE8"/>
<comment type="caution">
    <text evidence="1">The sequence shown here is derived from an EMBL/GenBank/DDBJ whole genome shotgun (WGS) entry which is preliminary data.</text>
</comment>
<accession>A0A1G2DWE8</accession>
<dbReference type="EMBL" id="MHLW01000023">
    <property type="protein sequence ID" value="OGZ17846.1"/>
    <property type="molecule type" value="Genomic_DNA"/>
</dbReference>